<keyword evidence="3" id="KW-1185">Reference proteome</keyword>
<gene>
    <name evidence="2" type="ORF">SAMN04488516_10656</name>
</gene>
<reference evidence="2 3" key="1">
    <citation type="submission" date="2016-10" db="EMBL/GenBank/DDBJ databases">
        <authorList>
            <person name="de Groot N.N."/>
        </authorList>
    </citation>
    <scope>NUCLEOTIDE SEQUENCE [LARGE SCALE GENOMIC DNA]</scope>
    <source>
        <strain evidence="2 3">DSM 15269</strain>
    </source>
</reference>
<evidence type="ECO:0008006" key="4">
    <source>
        <dbReference type="Google" id="ProtNLM"/>
    </source>
</evidence>
<dbReference type="AlphaFoldDB" id="A0A1H0DYI9"/>
<sequence>MNKYKSLLEEISDSIPAKKRLFIGLITLTSVLLSLFLILLWLIPYIGLKSIHPFAPYILGFIIIVLILFIAWSSLGLVLSILWKRNILFAHKIRGLTIKFFLPLMVLVGKLFDISKQKVRASFIKVNNELVLSEYKKYSPNEVLLLLPHCLQNSRCSRRLTYNIYNCKLCGKCPIADLIKLHKKFGVHMAIATGGTIARRIVVQTRPKMIIAVACERDLASGIQDTYPLPVYGILNQRPKGPCLDTLVPIEQVEKALGHFVIQK</sequence>
<dbReference type="RefSeq" id="WP_092065321.1">
    <property type="nucleotide sequence ID" value="NZ_FNIN01000006.1"/>
</dbReference>
<name>A0A1H0DYI9_9BACT</name>
<feature type="transmembrane region" description="Helical" evidence="1">
    <location>
        <begin position="95"/>
        <end position="112"/>
    </location>
</feature>
<evidence type="ECO:0000313" key="3">
    <source>
        <dbReference type="Proteomes" id="UP000199602"/>
    </source>
</evidence>
<dbReference type="STRING" id="206665.SAMN04488516_10656"/>
<keyword evidence="1" id="KW-0472">Membrane</keyword>
<dbReference type="Proteomes" id="UP000199602">
    <property type="component" value="Unassembled WGS sequence"/>
</dbReference>
<dbReference type="PANTHER" id="PTHR43801">
    <property type="entry name" value="NUCLEOTIDE-BINDING PROTEIN-RELATED"/>
    <property type="match status" value="1"/>
</dbReference>
<dbReference type="Pfam" id="PF01976">
    <property type="entry name" value="DUF116"/>
    <property type="match status" value="1"/>
</dbReference>
<accession>A0A1H0DYI9</accession>
<dbReference type="OrthoDB" id="9787348at2"/>
<feature type="transmembrane region" description="Helical" evidence="1">
    <location>
        <begin position="55"/>
        <end position="83"/>
    </location>
</feature>
<dbReference type="PANTHER" id="PTHR43801:SF1">
    <property type="entry name" value="POLYPRENYL SYNTHETASE"/>
    <property type="match status" value="1"/>
</dbReference>
<keyword evidence="1" id="KW-1133">Transmembrane helix</keyword>
<evidence type="ECO:0000313" key="2">
    <source>
        <dbReference type="EMBL" id="SDN75185.1"/>
    </source>
</evidence>
<evidence type="ECO:0000256" key="1">
    <source>
        <dbReference type="SAM" id="Phobius"/>
    </source>
</evidence>
<dbReference type="InterPro" id="IPR002829">
    <property type="entry name" value="DUF116"/>
</dbReference>
<feature type="transmembrane region" description="Helical" evidence="1">
    <location>
        <begin position="21"/>
        <end position="43"/>
    </location>
</feature>
<proteinExistence type="predicted"/>
<keyword evidence="1" id="KW-0812">Transmembrane</keyword>
<dbReference type="EMBL" id="FNIN01000006">
    <property type="protein sequence ID" value="SDN75185.1"/>
    <property type="molecule type" value="Genomic_DNA"/>
</dbReference>
<protein>
    <recommendedName>
        <fullName evidence="4">DUF116 domain-containing protein</fullName>
    </recommendedName>
</protein>
<organism evidence="2 3">
    <name type="scientific">Desulfonauticus submarinus</name>
    <dbReference type="NCBI Taxonomy" id="206665"/>
    <lineage>
        <taxon>Bacteria</taxon>
        <taxon>Pseudomonadati</taxon>
        <taxon>Thermodesulfobacteriota</taxon>
        <taxon>Desulfovibrionia</taxon>
        <taxon>Desulfovibrionales</taxon>
        <taxon>Desulfonauticaceae</taxon>
        <taxon>Desulfonauticus</taxon>
    </lineage>
</organism>